<name>A0A382GPS0_9ZZZZ</name>
<protein>
    <submittedName>
        <fullName evidence="1">Uncharacterized protein</fullName>
    </submittedName>
</protein>
<dbReference type="AlphaFoldDB" id="A0A382GPS0"/>
<dbReference type="EMBL" id="UINC01056494">
    <property type="protein sequence ID" value="SVB76593.1"/>
    <property type="molecule type" value="Genomic_DNA"/>
</dbReference>
<feature type="non-terminal residue" evidence="1">
    <location>
        <position position="115"/>
    </location>
</feature>
<evidence type="ECO:0000313" key="1">
    <source>
        <dbReference type="EMBL" id="SVB76593.1"/>
    </source>
</evidence>
<accession>A0A382GPS0</accession>
<dbReference type="SUPFAM" id="SSF53187">
    <property type="entry name" value="Zn-dependent exopeptidases"/>
    <property type="match status" value="1"/>
</dbReference>
<reference evidence="1" key="1">
    <citation type="submission" date="2018-05" db="EMBL/GenBank/DDBJ databases">
        <authorList>
            <person name="Lanie J.A."/>
            <person name="Ng W.-L."/>
            <person name="Kazmierczak K.M."/>
            <person name="Andrzejewski T.M."/>
            <person name="Davidsen T.M."/>
            <person name="Wayne K.J."/>
            <person name="Tettelin H."/>
            <person name="Glass J.I."/>
            <person name="Rusch D."/>
            <person name="Podicherti R."/>
            <person name="Tsui H.-C.T."/>
            <person name="Winkler M.E."/>
        </authorList>
    </citation>
    <scope>NUCLEOTIDE SEQUENCE</scope>
</reference>
<sequence>MFTIVGCQTKVPIFNKEKAFSHLVAQCDFGPRNPGSDGHIKALGYFLETLTPLADTVFTQSYIEIMPRTQEKVKMNNIIARFNPSAVEQIMISAHWDTRPWGDRGASIMGKNQPI</sequence>
<gene>
    <name evidence="1" type="ORF">METZ01_LOCUS229447</name>
</gene>
<organism evidence="1">
    <name type="scientific">marine metagenome</name>
    <dbReference type="NCBI Taxonomy" id="408172"/>
    <lineage>
        <taxon>unclassified sequences</taxon>
        <taxon>metagenomes</taxon>
        <taxon>ecological metagenomes</taxon>
    </lineage>
</organism>
<dbReference type="Gene3D" id="3.40.630.10">
    <property type="entry name" value="Zn peptidases"/>
    <property type="match status" value="1"/>
</dbReference>
<proteinExistence type="predicted"/>